<dbReference type="SUPFAM" id="SSF69318">
    <property type="entry name" value="Integrin alpha N-terminal domain"/>
    <property type="match status" value="1"/>
</dbReference>
<feature type="chain" id="PRO_5041397656" evidence="5">
    <location>
        <begin position="19"/>
        <end position="2112"/>
    </location>
</feature>
<dbReference type="GO" id="GO:0005737">
    <property type="term" value="C:cytoplasm"/>
    <property type="evidence" value="ECO:0007669"/>
    <property type="project" value="InterPro"/>
</dbReference>
<evidence type="ECO:0000259" key="6">
    <source>
        <dbReference type="Pfam" id="PF25023"/>
    </source>
</evidence>
<name>A0AA46W7G6_CAPOC</name>
<dbReference type="PANTHER" id="PTHR32305:SF15">
    <property type="entry name" value="PROTEIN RHSA-RELATED"/>
    <property type="match status" value="1"/>
</dbReference>
<keyword evidence="4" id="KW-0843">Virulence</keyword>
<evidence type="ECO:0000313" key="7">
    <source>
        <dbReference type="EMBL" id="UZD40672.1"/>
    </source>
</evidence>
<dbReference type="Pfam" id="PF25023">
    <property type="entry name" value="TEN_YD-shell"/>
    <property type="match status" value="2"/>
</dbReference>
<dbReference type="Gene3D" id="2.180.10.10">
    <property type="entry name" value="RHS repeat-associated core"/>
    <property type="match status" value="2"/>
</dbReference>
<dbReference type="NCBIfam" id="TIGR01643">
    <property type="entry name" value="YD_repeat_2x"/>
    <property type="match status" value="4"/>
</dbReference>
<dbReference type="RefSeq" id="WP_264860303.1">
    <property type="nucleotide sequence ID" value="NZ_CP110230.1"/>
</dbReference>
<keyword evidence="3" id="KW-0677">Repeat</keyword>
<proteinExistence type="predicted"/>
<evidence type="ECO:0000256" key="3">
    <source>
        <dbReference type="ARBA" id="ARBA00022737"/>
    </source>
</evidence>
<dbReference type="Proteomes" id="UP001163262">
    <property type="component" value="Chromosome"/>
</dbReference>
<dbReference type="PANTHER" id="PTHR32305">
    <property type="match status" value="1"/>
</dbReference>
<evidence type="ECO:0000256" key="4">
    <source>
        <dbReference type="ARBA" id="ARBA00023026"/>
    </source>
</evidence>
<dbReference type="InterPro" id="IPR003284">
    <property type="entry name" value="Sal_SpvB"/>
</dbReference>
<protein>
    <submittedName>
        <fullName evidence="7">FG-GAP-like repeat-containing protein</fullName>
    </submittedName>
</protein>
<dbReference type="Pfam" id="PF03534">
    <property type="entry name" value="SpvB"/>
    <property type="match status" value="1"/>
</dbReference>
<dbReference type="InterPro" id="IPR028994">
    <property type="entry name" value="Integrin_alpha_N"/>
</dbReference>
<evidence type="ECO:0000256" key="2">
    <source>
        <dbReference type="ARBA" id="ARBA00022525"/>
    </source>
</evidence>
<evidence type="ECO:0000256" key="5">
    <source>
        <dbReference type="SAM" id="SignalP"/>
    </source>
</evidence>
<dbReference type="EMBL" id="CP110230">
    <property type="protein sequence ID" value="UZD40672.1"/>
    <property type="molecule type" value="Genomic_DNA"/>
</dbReference>
<dbReference type="InterPro" id="IPR006530">
    <property type="entry name" value="YD"/>
</dbReference>
<feature type="domain" description="Teneurin-like YD-shell" evidence="6">
    <location>
        <begin position="1093"/>
        <end position="1257"/>
    </location>
</feature>
<feature type="domain" description="Teneurin-like YD-shell" evidence="6">
    <location>
        <begin position="1320"/>
        <end position="1805"/>
    </location>
</feature>
<dbReference type="InterPro" id="IPR056823">
    <property type="entry name" value="TEN-like_YD-shell"/>
</dbReference>
<feature type="signal peptide" evidence="5">
    <location>
        <begin position="1"/>
        <end position="18"/>
    </location>
</feature>
<accession>A0AA46W7G6</accession>
<gene>
    <name evidence="7" type="ORF">OL231_10950</name>
</gene>
<keyword evidence="5" id="KW-0732">Signal</keyword>
<evidence type="ECO:0000256" key="1">
    <source>
        <dbReference type="ARBA" id="ARBA00004613"/>
    </source>
</evidence>
<sequence length="2112" mass="238559">MRKLLLLLSVCYSLGSVAQESYPLQAIERTSFYAEPVDPPTETALPSGNIAARDGGGNTVGLTTGELSVSGTGAAVYTVPIAVPQGIKGVAPTLALTYNSQSGNGIAGYGWHLAGLSVISRVGSTMYHNDKITEVNLTETDQFALDGQRLMLKEGKHGESGAVYETETFSQVRIKAVGKSKNVAFGPDYFEVLYPDGSKAYYGKENNSQSPMEYAISSWENAQGVSIEYYYTIENNFLRIKHIEYGNNAKIEFNYDDRTRPEVAYVGGMEFINGKILSTINVTDNNIPYRSYILSYNTNGLQYNRLTSVQEKVGGESRLPIEFKYWDTAKNREDLTNFSLTSSKSTLYFNVNLQNSVTVPLDIDGDNYTDFIIYPTVGEKAYKELFIFDNLKKETPSFTKAIIPEGFKDIFPAKILGGTGNILRGQGIVLYSVQDEGVTFKVCAKGSMLYEQYERKFNFTSYPDERGYYQTILDNRGTSNPIPEMKYSVNKWVDFISGDFDGNGLTDIIGIEHPFMYEKCHIMKRECVCDRRDTENRVFFIDLDKRKERDYIKIIGRLNNSLRFDNVFLSMDVTGNGKDDIVHIVDGCLSVYEIDNNYQLQLLYEYHNSSINTKKRVPIAGDYNGDGKKDFLIPIGDYTTHYILLVNTGKELLPLEQEFPFIYKEPETEIKVTKANNSFWGNFLNIRYQVYHYGRLIPIDINNDGKTDIISTYASIVPDKYKEDNRSGAFVAFVNSSQNDNSVSFISGKRIELSSKGVIPHTIFSSPDERDRQMNISFYADNKLETFTLKQNNKEDMLLRQVDLGGIQQNITYRPMSIDYSYEHFRDELFTYDANTSNIVYPYTPLENVSQIRLVGKIERLVGGIPKVQRIFNYYNGISHAEGLGFLGFQAMGNTNWYDPEKRKEQLLYTHKIISPYLRGAVLDEYSIENNTYGLNNEPVRVRSYFQHTTYQYTDALSPNKVFKLQLTQQTTEDKLSGLTTTNNFSYDADGNLTEQRTQTDGYSQSTRVSYLPKSEVPYFAGLPQQKETTTTLAGDSFSTAETFAYDKGLLTTHKTKGNGTGWRTTSYGYDEYGNVTEQTATAEDGQQRTERYTYDPSHRFVTAHTDHEGQVTKFSYNNRGLLESETTPLGQSTLYAYDLWGRPTQTTNFLGKKTTMRYSFDGGIFKNITENEEGAYSAESYNTLGWLLEKESNDAFNNHYAVSYEYDGIGQQVAVSTPHPTRGASQKVKRTEYDVYGRPTTITSPEGKITRFTYDKLKTTADDGQQQIVSTRDAQGNIVEHQDTGGTVRYTYFANGSLKTADYGGAIQKITQDGWGRKTSLTDPSAGRYTYQYDTWGNLTEETTPKGKTTFSYGQGTDRLTEKHITGDYTDMHIRYTYNADKLLTQIDNQNKDGNNDSYRYEYNGLKQLVQTTETNPQAVFTKNYTYDAFGRVQQETTTAQTAGKRVSSAVQYRYENGELIEMKTPSGATLWKLSASNEYGQPLSLHKGKTQENLQYNSHFPKTQTVQREDTPLNVLQYDFNTQRGLLNHRTYSFYNQKEEFAYDTTDRLTRWNNATHQYDERGRITENSAIGTYEYTRNSYQQQKLTTNEAGETYLEKYPLPTVRYNAFKAPEQIYVKDKERISYEYNAFGERSHCYYGNAEVEKAKRPLLKHYSHDGSTEIVCNKTDNSTKFVFYLGGDAYSAPAILISDGEAQKLYYLYRDYLGSIVMLTDEDGNIAERRHFDPWGQPIKVEDAAGNTIDKLTLLDRGFTGHEHLQTVGFIHMNGRLYDPALHRFLQPDNFVQDPFNTQNFNRYGYCLNNPLLYTDPTGEWFVIDDVIVMLVGGAVNLTINAIQGNVTSFWNGLGYFVVGVGAGAASLYGGPLAGGAVLGFGNNITTQVSQNGWSNIDWTSAIIDTGIGIGTAYIGGQFSGISSRIFKDVSSPVLRNVLISGTSNAASGFVVSGGASYIMNGDVDQAFKDGLRGSGYGLTLGTISGFVQGFQYAREKGVNPWNGIIYEEKLIQRSAIFADDFVPFTKNDGVTGTLKHQAASTLLKRYQNIYGDRGLRFGEYFNNNKILGLGNRGFLDVVNHKTMNIYDFKFGGADWRKGQFEKYQRNYKGYKIFKIKP</sequence>
<dbReference type="InterPro" id="IPR050708">
    <property type="entry name" value="T6SS_VgrG/RHS"/>
</dbReference>
<evidence type="ECO:0000313" key="8">
    <source>
        <dbReference type="Proteomes" id="UP001163262"/>
    </source>
</evidence>
<comment type="subcellular location">
    <subcellularLocation>
        <location evidence="1">Secreted</location>
    </subcellularLocation>
</comment>
<dbReference type="InterPro" id="IPR022385">
    <property type="entry name" value="Rhs_assc_core"/>
</dbReference>
<dbReference type="GO" id="GO:0005576">
    <property type="term" value="C:extracellular region"/>
    <property type="evidence" value="ECO:0007669"/>
    <property type="project" value="UniProtKB-SubCell"/>
</dbReference>
<reference evidence="7" key="1">
    <citation type="submission" date="2022-10" db="EMBL/GenBank/DDBJ databases">
        <title>Complete genome sequence of Capnocytophaga ochracea KCOM 2812 isolated from actinomycosis lesion.</title>
        <authorList>
            <person name="Kook J.-K."/>
            <person name="Park S.-N."/>
            <person name="Lim Y.K."/>
        </authorList>
    </citation>
    <scope>NUCLEOTIDE SEQUENCE</scope>
    <source>
        <strain evidence="7">KCOM 28121</strain>
    </source>
</reference>
<keyword evidence="2" id="KW-0964">Secreted</keyword>
<dbReference type="NCBIfam" id="TIGR03696">
    <property type="entry name" value="Rhs_assc_core"/>
    <property type="match status" value="1"/>
</dbReference>
<organism evidence="7 8">
    <name type="scientific">Capnocytophaga ochracea</name>
    <dbReference type="NCBI Taxonomy" id="1018"/>
    <lineage>
        <taxon>Bacteria</taxon>
        <taxon>Pseudomonadati</taxon>
        <taxon>Bacteroidota</taxon>
        <taxon>Flavobacteriia</taxon>
        <taxon>Flavobacteriales</taxon>
        <taxon>Flavobacteriaceae</taxon>
        <taxon>Capnocytophaga</taxon>
    </lineage>
</organism>